<protein>
    <submittedName>
        <fullName evidence="3">Transglutaminase-like superfamily protein</fullName>
    </submittedName>
</protein>
<proteinExistence type="inferred from homology"/>
<feature type="domain" description="Protein SirB1 N-terminal" evidence="2">
    <location>
        <begin position="175"/>
        <end position="282"/>
    </location>
</feature>
<reference evidence="3 4" key="1">
    <citation type="journal article" date="2014" name="Syst. Appl. Microbiol.">
        <title>Evidence for the existence of two new members of the family Chlamydiaceae and proposal of Chlamydia avium sp. nov. and Chlamydia gallinacea sp. nov.</title>
        <authorList>
            <person name="Sachse K."/>
            <person name="Laroucau K."/>
            <person name="Riege K."/>
            <person name="Wehner S."/>
            <person name="Dilcher M."/>
            <person name="Creasy H.H."/>
            <person name="Weidmann M."/>
            <person name="Myers G."/>
            <person name="Vorimore F."/>
            <person name="Vicari N."/>
            <person name="Magnino S."/>
            <person name="Liebler-Tenorio E."/>
            <person name="Ruettger A."/>
            <person name="Bavoil P.M."/>
            <person name="Hufert F.T."/>
            <person name="Rossello-Mora R."/>
            <person name="Marz M."/>
        </authorList>
    </citation>
    <scope>NUCLEOTIDE SEQUENCE [LARGE SCALE GENOMIC DNA]</scope>
    <source>
        <strain evidence="3 4">08-1274/3</strain>
    </source>
</reference>
<dbReference type="Proteomes" id="UP000019147">
    <property type="component" value="Chromosome"/>
</dbReference>
<dbReference type="eggNOG" id="COG2912">
    <property type="taxonomic scope" value="Bacteria"/>
</dbReference>
<sequence>MYRLRLVFILLTFVVLVQGSERETSSYKKCQCEHVETFWNLDPYCLERLCACFFLYQDQQSAQRLVNFFPELSIEEMRILSQVILLSKQPQYRFSSQDISVMKKLSLPGIFLFCSRDESQDITPEEDLARALILAEFPGEEEKARYYTCYLDILALRAYIERKRYLDTEHYAFGSENYYRATIDALNTILFYEEEIRYPSKNEMFADEFSILSSVADRKFGVCLGVSSLYLSLAQRLLLPLESVTPPGHIYLRYGEGKINIETTAGGRHLPTEQYCDCISAQELKVRSCKEILGLTFINKGSFAMQKQSYDSAEVAYEKAREYVEDRELDELLGIVKILKGKRKEGEALLQRAAHAKSVGEDYLQGNMDRATLQLLFTHPGTTYEEIVNYEVSLKKAWKKFPKCMEVRRRLASVAMHLGKISEAIAFLEQCAQEAQDDIALHLKLSKLFFERHDYVKARQYFFVAKHLIDKEGINPKKSFTLYREMKQKIFSIAP</sequence>
<gene>
    <name evidence="3" type="ORF">M787_004730</name>
</gene>
<dbReference type="RefSeq" id="WP_021828428.1">
    <property type="nucleotide sequence ID" value="NZ_CP015840.1"/>
</dbReference>
<dbReference type="EMBL" id="CP015840">
    <property type="protein sequence ID" value="ANG66607.1"/>
    <property type="molecule type" value="Genomic_DNA"/>
</dbReference>
<dbReference type="STRING" id="1143323.M787_004730"/>
<dbReference type="GeneID" id="81478611"/>
<dbReference type="OrthoDB" id="232498at2"/>
<dbReference type="AlphaFoldDB" id="A0A173E0A3"/>
<dbReference type="Pfam" id="PF13369">
    <property type="entry name" value="Transglut_core2"/>
    <property type="match status" value="1"/>
</dbReference>
<dbReference type="InterPro" id="IPR032698">
    <property type="entry name" value="SirB1_N"/>
</dbReference>
<dbReference type="KEGG" id="cgz:M787_004730"/>
<dbReference type="Gene3D" id="1.25.40.10">
    <property type="entry name" value="Tetratricopeptide repeat domain"/>
    <property type="match status" value="1"/>
</dbReference>
<evidence type="ECO:0000313" key="3">
    <source>
        <dbReference type="EMBL" id="ANG66607.1"/>
    </source>
</evidence>
<accession>A0A173E0A3</accession>
<name>A0A173E0A3_9CHLA</name>
<evidence type="ECO:0000259" key="2">
    <source>
        <dbReference type="Pfam" id="PF13369"/>
    </source>
</evidence>
<evidence type="ECO:0000313" key="4">
    <source>
        <dbReference type="Proteomes" id="UP000019147"/>
    </source>
</evidence>
<dbReference type="InterPro" id="IPR019734">
    <property type="entry name" value="TPR_rpt"/>
</dbReference>
<evidence type="ECO:0000256" key="1">
    <source>
        <dbReference type="ARBA" id="ARBA00007100"/>
    </source>
</evidence>
<dbReference type="Pfam" id="PF14559">
    <property type="entry name" value="TPR_19"/>
    <property type="match status" value="1"/>
</dbReference>
<dbReference type="InterPro" id="IPR011990">
    <property type="entry name" value="TPR-like_helical_dom_sf"/>
</dbReference>
<dbReference type="SMART" id="SM00028">
    <property type="entry name" value="TPR"/>
    <property type="match status" value="2"/>
</dbReference>
<organism evidence="3 4">
    <name type="scientific">Chlamydia gallinacea 08-1274/3</name>
    <dbReference type="NCBI Taxonomy" id="1143323"/>
    <lineage>
        <taxon>Bacteria</taxon>
        <taxon>Pseudomonadati</taxon>
        <taxon>Chlamydiota</taxon>
        <taxon>Chlamydiia</taxon>
        <taxon>Chlamydiales</taxon>
        <taxon>Chlamydiaceae</taxon>
        <taxon>Chlamydia/Chlamydophila group</taxon>
        <taxon>Chlamydia</taxon>
    </lineage>
</organism>
<comment type="similarity">
    <text evidence="1">Belongs to the UPF0162 family.</text>
</comment>
<dbReference type="SUPFAM" id="SSF48452">
    <property type="entry name" value="TPR-like"/>
    <property type="match status" value="1"/>
</dbReference>